<comment type="subcellular location">
    <subcellularLocation>
        <location evidence="1">Nucleus</location>
    </subcellularLocation>
</comment>
<feature type="domain" description="BZIP" evidence="7">
    <location>
        <begin position="286"/>
        <end position="334"/>
    </location>
</feature>
<dbReference type="InterPro" id="IPR051027">
    <property type="entry name" value="bZIP_transcription_factors"/>
</dbReference>
<evidence type="ECO:0000256" key="2">
    <source>
        <dbReference type="ARBA" id="ARBA00023015"/>
    </source>
</evidence>
<dbReference type="InterPro" id="IPR004827">
    <property type="entry name" value="bZIP"/>
</dbReference>
<reference evidence="9" key="1">
    <citation type="journal article" date="2014" name="Microb. Cell Fact.">
        <title>Exploiting Issatchenkia orientalis SD108 for succinic acid production.</title>
        <authorList>
            <person name="Xiao H."/>
            <person name="Shao Z."/>
            <person name="Jiang Y."/>
            <person name="Dole S."/>
            <person name="Zhao H."/>
        </authorList>
    </citation>
    <scope>NUCLEOTIDE SEQUENCE [LARGE SCALE GENOMIC DNA]</scope>
    <source>
        <strain evidence="9">SD108</strain>
    </source>
</reference>
<gene>
    <name evidence="8" type="ORF">JL09_g4648</name>
</gene>
<keyword evidence="3" id="KW-0804">Transcription</keyword>
<dbReference type="SUPFAM" id="SSF57959">
    <property type="entry name" value="Leucine zipper domain"/>
    <property type="match status" value="1"/>
</dbReference>
<dbReference type="Gene3D" id="1.20.5.170">
    <property type="match status" value="1"/>
</dbReference>
<feature type="compositionally biased region" description="Low complexity" evidence="6">
    <location>
        <begin position="22"/>
        <end position="36"/>
    </location>
</feature>
<evidence type="ECO:0000256" key="1">
    <source>
        <dbReference type="ARBA" id="ARBA00004123"/>
    </source>
</evidence>
<dbReference type="VEuPathDB" id="FungiDB:C5L36_0B11800"/>
<comment type="caution">
    <text evidence="8">The sequence shown here is derived from an EMBL/GenBank/DDBJ whole genome shotgun (WGS) entry which is preliminary data.</text>
</comment>
<evidence type="ECO:0000256" key="4">
    <source>
        <dbReference type="ARBA" id="ARBA00023242"/>
    </source>
</evidence>
<keyword evidence="5" id="KW-0175">Coiled coil</keyword>
<evidence type="ECO:0000256" key="5">
    <source>
        <dbReference type="SAM" id="Coils"/>
    </source>
</evidence>
<dbReference type="PANTHER" id="PTHR19304">
    <property type="entry name" value="CYCLIC-AMP RESPONSE ELEMENT BINDING PROTEIN"/>
    <property type="match status" value="1"/>
</dbReference>
<feature type="coiled-coil region" evidence="5">
    <location>
        <begin position="302"/>
        <end position="336"/>
    </location>
</feature>
<protein>
    <recommendedName>
        <fullName evidence="7">BZIP domain-containing protein</fullName>
    </recommendedName>
</protein>
<dbReference type="InterPro" id="IPR046347">
    <property type="entry name" value="bZIP_sf"/>
</dbReference>
<evidence type="ECO:0000313" key="9">
    <source>
        <dbReference type="Proteomes" id="UP000029867"/>
    </source>
</evidence>
<dbReference type="eggNOG" id="KOG1414">
    <property type="taxonomic scope" value="Eukaryota"/>
</dbReference>
<name>A0A099NWB1_PICKU</name>
<dbReference type="CDD" id="cd14687">
    <property type="entry name" value="bZIP_ATF2"/>
    <property type="match status" value="1"/>
</dbReference>
<dbReference type="HOGENOM" id="CLU_058079_0_0_1"/>
<dbReference type="SMART" id="SM00338">
    <property type="entry name" value="BRLZ"/>
    <property type="match status" value="1"/>
</dbReference>
<evidence type="ECO:0000313" key="8">
    <source>
        <dbReference type="EMBL" id="KGK36206.1"/>
    </source>
</evidence>
<organism evidence="8 9">
    <name type="scientific">Pichia kudriavzevii</name>
    <name type="common">Yeast</name>
    <name type="synonym">Issatchenkia orientalis</name>
    <dbReference type="NCBI Taxonomy" id="4909"/>
    <lineage>
        <taxon>Eukaryota</taxon>
        <taxon>Fungi</taxon>
        <taxon>Dikarya</taxon>
        <taxon>Ascomycota</taxon>
        <taxon>Saccharomycotina</taxon>
        <taxon>Pichiomycetes</taxon>
        <taxon>Pichiales</taxon>
        <taxon>Pichiaceae</taxon>
        <taxon>Pichia</taxon>
    </lineage>
</organism>
<accession>A0A099NWB1</accession>
<dbReference type="Pfam" id="PF00170">
    <property type="entry name" value="bZIP_1"/>
    <property type="match status" value="1"/>
</dbReference>
<keyword evidence="4" id="KW-0539">Nucleus</keyword>
<dbReference type="EMBL" id="JQFK01000107">
    <property type="protein sequence ID" value="KGK36206.1"/>
    <property type="molecule type" value="Genomic_DNA"/>
</dbReference>
<dbReference type="Proteomes" id="UP000029867">
    <property type="component" value="Unassembled WGS sequence"/>
</dbReference>
<proteinExistence type="predicted"/>
<keyword evidence="2" id="KW-0805">Transcription regulation</keyword>
<feature type="compositionally biased region" description="Polar residues" evidence="6">
    <location>
        <begin position="46"/>
        <end position="63"/>
    </location>
</feature>
<evidence type="ECO:0000256" key="3">
    <source>
        <dbReference type="ARBA" id="ARBA00023163"/>
    </source>
</evidence>
<sequence length="398" mass="44962">MSDTFRAGNTSQQVPSPTHPLQTQGQVQGQRQVQGQSFQHKKQVADPSSQPLQVTNSSSSQHTFENFHLDPQDFQNFLLINPPLTEYSSHCYMNFNKAQPDPLDTDQLLDQLLIDKPDLNPITPPISNNDLTINNNTQTQQQHVVSQNLQQPMQSMQQQYSNLASQFDLVDQNMPLPTRRLSISNGQIGQISMMVHSQLQPEQISLQQTPTQPQEQQQHQTYNSVVKQEMVTPSTSITTTPVAMNNVPAGAPIEVDKNGIPTRELIYENQVIFNPNGPIPGTNAWKRAKILERNRIAASKCRAKKKNLQKKLEEDVSRLNEEKASLLKMLEILKGRVLRYCNKNGVDPEYVMGSDELIKEHEVKVKIEEAKRRESQAGGKDVANMDPIAKKLDEFVKK</sequence>
<dbReference type="GO" id="GO:0005634">
    <property type="term" value="C:nucleus"/>
    <property type="evidence" value="ECO:0007669"/>
    <property type="project" value="UniProtKB-SubCell"/>
</dbReference>
<feature type="region of interest" description="Disordered" evidence="6">
    <location>
        <begin position="1"/>
        <end position="63"/>
    </location>
</feature>
<dbReference type="PROSITE" id="PS00036">
    <property type="entry name" value="BZIP_BASIC"/>
    <property type="match status" value="1"/>
</dbReference>
<dbReference type="AlphaFoldDB" id="A0A099NWB1"/>
<feature type="compositionally biased region" description="Polar residues" evidence="6">
    <location>
        <begin position="1"/>
        <end position="21"/>
    </location>
</feature>
<dbReference type="PROSITE" id="PS50217">
    <property type="entry name" value="BZIP"/>
    <property type="match status" value="1"/>
</dbReference>
<evidence type="ECO:0000256" key="6">
    <source>
        <dbReference type="SAM" id="MobiDB-lite"/>
    </source>
</evidence>
<evidence type="ECO:0000259" key="7">
    <source>
        <dbReference type="PROSITE" id="PS50217"/>
    </source>
</evidence>
<dbReference type="GO" id="GO:0003700">
    <property type="term" value="F:DNA-binding transcription factor activity"/>
    <property type="evidence" value="ECO:0007669"/>
    <property type="project" value="InterPro"/>
</dbReference>